<evidence type="ECO:0000313" key="1">
    <source>
        <dbReference type="EMBL" id="GGZ28342.1"/>
    </source>
</evidence>
<reference evidence="1" key="1">
    <citation type="journal article" date="2014" name="Int. J. Syst. Evol. Microbiol.">
        <title>Complete genome sequence of Corynebacterium casei LMG S-19264T (=DSM 44701T), isolated from a smear-ripened cheese.</title>
        <authorList>
            <consortium name="US DOE Joint Genome Institute (JGI-PGF)"/>
            <person name="Walter F."/>
            <person name="Albersmeier A."/>
            <person name="Kalinowski J."/>
            <person name="Ruckert C."/>
        </authorList>
    </citation>
    <scope>NUCLEOTIDE SEQUENCE</scope>
    <source>
        <strain evidence="1">KCTC 12368</strain>
    </source>
</reference>
<organism evidence="1 2">
    <name type="scientific">Echinicola pacifica</name>
    <dbReference type="NCBI Taxonomy" id="346377"/>
    <lineage>
        <taxon>Bacteria</taxon>
        <taxon>Pseudomonadati</taxon>
        <taxon>Bacteroidota</taxon>
        <taxon>Cytophagia</taxon>
        <taxon>Cytophagales</taxon>
        <taxon>Cyclobacteriaceae</taxon>
        <taxon>Echinicola</taxon>
    </lineage>
</organism>
<evidence type="ECO:0000313" key="2">
    <source>
        <dbReference type="Proteomes" id="UP000619457"/>
    </source>
</evidence>
<dbReference type="EMBL" id="BMWX01000003">
    <property type="protein sequence ID" value="GGZ28342.1"/>
    <property type="molecule type" value="Genomic_DNA"/>
</dbReference>
<dbReference type="Proteomes" id="UP000619457">
    <property type="component" value="Unassembled WGS sequence"/>
</dbReference>
<comment type="caution">
    <text evidence="1">The sequence shown here is derived from an EMBL/GenBank/DDBJ whole genome shotgun (WGS) entry which is preliminary data.</text>
</comment>
<dbReference type="AlphaFoldDB" id="A0A918Q2C4"/>
<reference evidence="1" key="2">
    <citation type="submission" date="2020-09" db="EMBL/GenBank/DDBJ databases">
        <authorList>
            <person name="Sun Q."/>
            <person name="Kim S."/>
        </authorList>
    </citation>
    <scope>NUCLEOTIDE SEQUENCE</scope>
    <source>
        <strain evidence="1">KCTC 12368</strain>
    </source>
</reference>
<keyword evidence="2" id="KW-1185">Reference proteome</keyword>
<sequence length="83" mass="9250">MGEEAQLPTLKLYLINARLIGIQDRAGREVYIYILEVCHQGIPGVIDRKSLDAQSIPPADVYPLNFCVETRALTELPRQKLGG</sequence>
<protein>
    <submittedName>
        <fullName evidence="1">Uncharacterized protein</fullName>
    </submittedName>
</protein>
<gene>
    <name evidence="1" type="ORF">GCM10007049_21620</name>
</gene>
<proteinExistence type="predicted"/>
<accession>A0A918Q2C4</accession>
<name>A0A918Q2C4_9BACT</name>